<name>A0A086M4S5_TOXGO</name>
<evidence type="ECO:0000313" key="3">
    <source>
        <dbReference type="Proteomes" id="UP000028834"/>
    </source>
</evidence>
<protein>
    <submittedName>
        <fullName evidence="2">Uncharacterized protein</fullName>
    </submittedName>
</protein>
<feature type="region of interest" description="Disordered" evidence="1">
    <location>
        <begin position="413"/>
        <end position="451"/>
    </location>
</feature>
<feature type="region of interest" description="Disordered" evidence="1">
    <location>
        <begin position="181"/>
        <end position="213"/>
    </location>
</feature>
<feature type="region of interest" description="Disordered" evidence="1">
    <location>
        <begin position="240"/>
        <end position="268"/>
    </location>
</feature>
<feature type="compositionally biased region" description="Low complexity" evidence="1">
    <location>
        <begin position="194"/>
        <end position="213"/>
    </location>
</feature>
<feature type="compositionally biased region" description="Basic and acidic residues" evidence="1">
    <location>
        <begin position="614"/>
        <end position="627"/>
    </location>
</feature>
<accession>A0A086M4S5</accession>
<dbReference type="AlphaFoldDB" id="A0A086M4S5"/>
<feature type="compositionally biased region" description="Low complexity" evidence="1">
    <location>
        <begin position="413"/>
        <end position="438"/>
    </location>
</feature>
<feature type="compositionally biased region" description="Basic and acidic residues" evidence="1">
    <location>
        <begin position="984"/>
        <end position="995"/>
    </location>
</feature>
<feature type="region of interest" description="Disordered" evidence="1">
    <location>
        <begin position="974"/>
        <end position="1006"/>
    </location>
</feature>
<gene>
    <name evidence="2" type="ORF">TGRUB_233490</name>
</gene>
<organism evidence="2 3">
    <name type="scientific">Toxoplasma gondii RUB</name>
    <dbReference type="NCBI Taxonomy" id="935652"/>
    <lineage>
        <taxon>Eukaryota</taxon>
        <taxon>Sar</taxon>
        <taxon>Alveolata</taxon>
        <taxon>Apicomplexa</taxon>
        <taxon>Conoidasida</taxon>
        <taxon>Coccidia</taxon>
        <taxon>Eucoccidiorida</taxon>
        <taxon>Eimeriorina</taxon>
        <taxon>Sarcocystidae</taxon>
        <taxon>Toxoplasma</taxon>
    </lineage>
</organism>
<feature type="compositionally biased region" description="Basic and acidic residues" evidence="1">
    <location>
        <begin position="655"/>
        <end position="694"/>
    </location>
</feature>
<reference evidence="2 3" key="1">
    <citation type="submission" date="2014-05" db="EMBL/GenBank/DDBJ databases">
        <authorList>
            <person name="Sibley D."/>
            <person name="Venepally P."/>
            <person name="Karamycheva S."/>
            <person name="Hadjithomas M."/>
            <person name="Khan A."/>
            <person name="Brunk B."/>
            <person name="Roos D."/>
            <person name="Caler E."/>
            <person name="Lorenzi H."/>
        </authorList>
    </citation>
    <scope>NUCLEOTIDE SEQUENCE [LARGE SCALE GENOMIC DNA]</scope>
    <source>
        <strain evidence="2 3">RUB</strain>
    </source>
</reference>
<evidence type="ECO:0000256" key="1">
    <source>
        <dbReference type="SAM" id="MobiDB-lite"/>
    </source>
</evidence>
<dbReference type="VEuPathDB" id="ToxoDB:TGRUB_233490"/>
<dbReference type="EMBL" id="AFYV02000822">
    <property type="protein sequence ID" value="KFG63893.1"/>
    <property type="molecule type" value="Genomic_DNA"/>
</dbReference>
<comment type="caution">
    <text evidence="2">The sequence shown here is derived from an EMBL/GenBank/DDBJ whole genome shotgun (WGS) entry which is preliminary data.</text>
</comment>
<feature type="region of interest" description="Disordered" evidence="1">
    <location>
        <begin position="89"/>
        <end position="124"/>
    </location>
</feature>
<feature type="region of interest" description="Disordered" evidence="1">
    <location>
        <begin position="761"/>
        <end position="792"/>
    </location>
</feature>
<feature type="compositionally biased region" description="Low complexity" evidence="1">
    <location>
        <begin position="761"/>
        <end position="772"/>
    </location>
</feature>
<feature type="region of interest" description="Disordered" evidence="1">
    <location>
        <begin position="1"/>
        <end position="31"/>
    </location>
</feature>
<feature type="region of interest" description="Disordered" evidence="1">
    <location>
        <begin position="598"/>
        <end position="694"/>
    </location>
</feature>
<proteinExistence type="predicted"/>
<evidence type="ECO:0000313" key="2">
    <source>
        <dbReference type="EMBL" id="KFG63893.1"/>
    </source>
</evidence>
<feature type="compositionally biased region" description="Basic and acidic residues" evidence="1">
    <location>
        <begin position="635"/>
        <end position="647"/>
    </location>
</feature>
<sequence length="1180" mass="125730">MLRRAGGVLPPAVRNGGSGAGRVSGQLTVHRGRRRSFSSLLEIPETNSQYLSHSRGDLNRPEGRRQLFSAATRDLSRSAERMRVRLVSPVPSAGSTTPAALKSKQQAHAARVPRTSFSVSSSPPSPYQLPLLTSSLLPHPSSILQSVQPASSRSLSLSSLQASSYPLALRSRLLAAAHVQTPRRGDPFPPGTAPEPLSDSSAPSSSFSRSSPSRSSAASALSSPFTSCAFESPSVSASPLPSSPFSSSASPVSPPSFEAGPSSASSGSFSPEVPDFLLPFLPSTVGRDRLRRQSDRISTRAALVRRASRLSHVNLTLAIHQLSLEASAAARHAAIAAVQKAIVADRRPTPPRDSVLSYSAAESSNASPSIFTVSPSITASVSSASTSSESPDLAVPRADGFTGMLSTSLIGTASSRSSASSPCSSPSSLPSSSSSSCGLETRKLSGEVRSSPEVPAEAVQVWGELKELDREEEVSLWRSLLGRLEEIEASVTSTEQVILLDALSRLPPQLLSTCMHAQDQKGAASVSSPALFRDLVLDAARRLMTRLVPHVSELPLAALAIVLRASAVLDLPHSGLLAQVSARLQMETNLDSFQELDSERRAALGPVPTGGLPSEEREKKLPEEETQRAQGGSSSRREGLEGRREMLGNEEGERDQDRNRGRGERRDSYTERGDGTWREEAEKREKSQGAARDQKLGGRGICAVVYGHLALASRGFTLDPTAFLLRFLSPQVCATLSPTHAAALATYSRLCLESQLAESLSASPSPPSTVSENACSSGEPNATSHRATDVERDVNSLASPSCFRDTRQLDVAEWRRDRSRLLLRTLRPLLHRLLQIQSGCVSPTSASSSSSRSRAASSSLFSSLLSLSPASLNQPWYTHTAFLQETEEADKDSATVLQTPCFASSLFSPHEEAAAAAFACTYLASFLRLGRQAKDGACVSDFGFDACTEEQQSAEGWESGVHLARGGGTQCSVARQTGDGETAPEGKEDARKVEAGARGAETGDADEMRKADPCADVWGVDAGAEESFCLLKRFTDALPTLLGRIGGADAAALFSALHRIGCLDSWTAEALADVMERELNRLSLASQRYCAPWGERRPGLPAFWNEERLVLPVLLRDSLHFLEEAVAVGTLCRRRRLLQTLAGESDFSAPSSSASDQGKEKGEGEKRDAYGEDDAEETEP</sequence>
<feature type="compositionally biased region" description="Basic and acidic residues" evidence="1">
    <location>
        <begin position="1157"/>
        <end position="1170"/>
    </location>
</feature>
<feature type="compositionally biased region" description="Polar residues" evidence="1">
    <location>
        <begin position="93"/>
        <end position="106"/>
    </location>
</feature>
<dbReference type="OrthoDB" id="333857at2759"/>
<feature type="compositionally biased region" description="Polar residues" evidence="1">
    <location>
        <begin position="773"/>
        <end position="785"/>
    </location>
</feature>
<dbReference type="Proteomes" id="UP000028834">
    <property type="component" value="Unassembled WGS sequence"/>
</dbReference>
<feature type="region of interest" description="Disordered" evidence="1">
    <location>
        <begin position="1144"/>
        <end position="1180"/>
    </location>
</feature>
<feature type="compositionally biased region" description="Low complexity" evidence="1">
    <location>
        <begin position="1144"/>
        <end position="1156"/>
    </location>
</feature>
<feature type="compositionally biased region" description="Acidic residues" evidence="1">
    <location>
        <begin position="1171"/>
        <end position="1180"/>
    </location>
</feature>